<gene>
    <name evidence="4" type="ORF">NCTC949_00681</name>
    <name evidence="3" type="ORF">UL82_00050</name>
</gene>
<protein>
    <submittedName>
        <fullName evidence="4">Hypothetical membrane protein</fullName>
    </submittedName>
</protein>
<dbReference type="STRING" id="35755.UL82_00050"/>
<feature type="transmembrane region" description="Helical" evidence="1">
    <location>
        <begin position="62"/>
        <end position="95"/>
    </location>
</feature>
<dbReference type="KEGG" id="cku:UL82_00050"/>
<accession>A0A0F6TBW4</accession>
<evidence type="ECO:0000256" key="1">
    <source>
        <dbReference type="SAM" id="Phobius"/>
    </source>
</evidence>
<feature type="transmembrane region" description="Helical" evidence="1">
    <location>
        <begin position="21"/>
        <end position="42"/>
    </location>
</feature>
<reference evidence="3 5" key="1">
    <citation type="journal article" date="2015" name="Genome Announc.">
        <title>Complete Genome Sequence of Corynebacterium kutscheri DSM 20755, a Corynebacterial Type Strain with Remarkably Low G+C Content of Chromosomal DNA.</title>
        <authorList>
            <person name="Ruckert C."/>
            <person name="Albersmeier A."/>
            <person name="Winkler A."/>
            <person name="Tauch A."/>
        </authorList>
    </citation>
    <scope>NUCLEOTIDE SEQUENCE [LARGE SCALE GENOMIC DNA]</scope>
    <source>
        <strain evidence="3 5">DSM 20755</strain>
    </source>
</reference>
<feature type="domain" description="DUF3566" evidence="2">
    <location>
        <begin position="5"/>
        <end position="111"/>
    </location>
</feature>
<dbReference type="EMBL" id="LR134377">
    <property type="protein sequence ID" value="VEH05571.1"/>
    <property type="molecule type" value="Genomic_DNA"/>
</dbReference>
<dbReference type="Pfam" id="PF12089">
    <property type="entry name" value="DUF3566"/>
    <property type="match status" value="1"/>
</dbReference>
<keyword evidence="1" id="KW-0812">Transmembrane</keyword>
<dbReference type="Proteomes" id="UP000271380">
    <property type="component" value="Chromosome"/>
</dbReference>
<organism evidence="3 5">
    <name type="scientific">Corynebacterium kutscheri</name>
    <dbReference type="NCBI Taxonomy" id="35755"/>
    <lineage>
        <taxon>Bacteria</taxon>
        <taxon>Bacillati</taxon>
        <taxon>Actinomycetota</taxon>
        <taxon>Actinomycetes</taxon>
        <taxon>Mycobacteriales</taxon>
        <taxon>Corynebacteriaceae</taxon>
        <taxon>Corynebacterium</taxon>
    </lineage>
</organism>
<dbReference type="OrthoDB" id="3240216at2"/>
<evidence type="ECO:0000313" key="3">
    <source>
        <dbReference type="EMBL" id="AKE40256.1"/>
    </source>
</evidence>
<keyword evidence="5" id="KW-1185">Reference proteome</keyword>
<dbReference type="RefSeq" id="WP_046438255.1">
    <property type="nucleotide sequence ID" value="NZ_CP011312.1"/>
</dbReference>
<evidence type="ECO:0000313" key="4">
    <source>
        <dbReference type="EMBL" id="VEH05571.1"/>
    </source>
</evidence>
<sequence length="114" mass="11957">MATRELIIQRISPLSAFRTTLALSLVGLAAWVLCAALVYVGLDTFGVWAQVNAIIGGVGGNQVVTFGLVLSIASLLGAIMAIFLTVLAPLVAVIYNAVVELFGGIRVTVREEID</sequence>
<evidence type="ECO:0000313" key="6">
    <source>
        <dbReference type="Proteomes" id="UP000271380"/>
    </source>
</evidence>
<proteinExistence type="predicted"/>
<dbReference type="HOGENOM" id="CLU_046697_5_0_11"/>
<keyword evidence="1" id="KW-1133">Transmembrane helix</keyword>
<evidence type="ECO:0000313" key="5">
    <source>
        <dbReference type="Proteomes" id="UP000033457"/>
    </source>
</evidence>
<name>A0A0F6TBW4_9CORY</name>
<dbReference type="InterPro" id="IPR021949">
    <property type="entry name" value="DUF3566_TM"/>
</dbReference>
<evidence type="ECO:0000259" key="2">
    <source>
        <dbReference type="Pfam" id="PF12089"/>
    </source>
</evidence>
<dbReference type="AlphaFoldDB" id="A0A0F6TBW4"/>
<reference evidence="4 6" key="2">
    <citation type="submission" date="2018-12" db="EMBL/GenBank/DDBJ databases">
        <authorList>
            <consortium name="Pathogen Informatics"/>
        </authorList>
    </citation>
    <scope>NUCLEOTIDE SEQUENCE [LARGE SCALE GENOMIC DNA]</scope>
    <source>
        <strain evidence="4 6">NCTC949</strain>
    </source>
</reference>
<keyword evidence="1" id="KW-0472">Membrane</keyword>
<dbReference type="EMBL" id="CP011312">
    <property type="protein sequence ID" value="AKE40256.1"/>
    <property type="molecule type" value="Genomic_DNA"/>
</dbReference>
<dbReference type="Proteomes" id="UP000033457">
    <property type="component" value="Chromosome"/>
</dbReference>